<dbReference type="InterPro" id="IPR004358">
    <property type="entry name" value="Sig_transdc_His_kin-like_C"/>
</dbReference>
<dbReference type="Proteomes" id="UP000321306">
    <property type="component" value="Unassembled WGS sequence"/>
</dbReference>
<dbReference type="EC" id="2.7.13.3" evidence="2"/>
<dbReference type="InterPro" id="IPR011006">
    <property type="entry name" value="CheY-like_superfamily"/>
</dbReference>
<dbReference type="InterPro" id="IPR001789">
    <property type="entry name" value="Sig_transdc_resp-reg_receiver"/>
</dbReference>
<evidence type="ECO:0000256" key="7">
    <source>
        <dbReference type="ARBA" id="ARBA00023136"/>
    </source>
</evidence>
<dbReference type="CDD" id="cd00075">
    <property type="entry name" value="HATPase"/>
    <property type="match status" value="1"/>
</dbReference>
<evidence type="ECO:0000313" key="13">
    <source>
        <dbReference type="EMBL" id="GEM44557.1"/>
    </source>
</evidence>
<dbReference type="InterPro" id="IPR000014">
    <property type="entry name" value="PAS"/>
</dbReference>
<sequence length="622" mass="69409">MDGLRILIVEDSPTDVEILQRHLKRLADLNPTVIHASYGHDGLRSVRVAEVDLVFLDIQLPDMTGLEFLDQLQDMVKKPAVIVLTGSADETTAVSAMKAGALDFLNKNKLNASMLERTIKNALERHQLQTALLSTQAQLSTMIQEAPVGMALLDPELHFLHVNSTLAELAGRRAEEMQGKHCRDIQSPLIQQLEWMCQRVLFSGKSYRDLEINSMQGTDSKHWLCSVYPVKTQAGHVQWVGITVTDITRSKQTSILLQQSQSRLNMTLEATRVGTWEWDSRTRKISWFGQTDRILGFRGNSGDTSMDHFLSQVHGEDLPRVKEQLKAAIREGEPFELEMRVLRQEGTVRWIMSRGRVEHGANHTVISGALIDITDLKEAELALREISQAQQRFVNDAAHELRAPLTAIQGNLDLIHRYSNMPDEDKEEALADVAREATRLSRLVQDMLALAKGDSGALIRRDPLDLEEVIADAVQAVSFQLQNHQVTIQLEGITVMGDYDRLKQVMVILLENAAKYTPTGGTVAVGARIHNEHACIWVQDSGMGIREEDLPRVFERFYRGQFSREADPGGTGLGLPIAKWIVEAHEGTIHLTSLPGQGTTVSIELPLLDPEEDPVPSGEISR</sequence>
<dbReference type="Gene3D" id="3.40.50.2300">
    <property type="match status" value="1"/>
</dbReference>
<evidence type="ECO:0000256" key="3">
    <source>
        <dbReference type="ARBA" id="ARBA00022553"/>
    </source>
</evidence>
<feature type="domain" description="Histidine kinase" evidence="9">
    <location>
        <begin position="396"/>
        <end position="609"/>
    </location>
</feature>
<dbReference type="SUPFAM" id="SSF55874">
    <property type="entry name" value="ATPase domain of HSP90 chaperone/DNA topoisomerase II/histidine kinase"/>
    <property type="match status" value="1"/>
</dbReference>
<dbReference type="SUPFAM" id="SSF47384">
    <property type="entry name" value="Homodimeric domain of signal transducing histidine kinase"/>
    <property type="match status" value="1"/>
</dbReference>
<comment type="catalytic activity">
    <reaction evidence="1">
        <text>ATP + protein L-histidine = ADP + protein N-phospho-L-histidine.</text>
        <dbReference type="EC" id="2.7.13.3"/>
    </reaction>
</comment>
<keyword evidence="4" id="KW-0808">Transferase</keyword>
<evidence type="ECO:0000259" key="9">
    <source>
        <dbReference type="PROSITE" id="PS50109"/>
    </source>
</evidence>
<evidence type="ECO:0000256" key="5">
    <source>
        <dbReference type="ARBA" id="ARBA00022777"/>
    </source>
</evidence>
<dbReference type="SMART" id="SM00448">
    <property type="entry name" value="REC"/>
    <property type="match status" value="1"/>
</dbReference>
<organism evidence="13 14">
    <name type="scientific">Deinococcus cellulosilyticus (strain DSM 18568 / NBRC 106333 / KACC 11606 / 5516J-15)</name>
    <dbReference type="NCBI Taxonomy" id="1223518"/>
    <lineage>
        <taxon>Bacteria</taxon>
        <taxon>Thermotogati</taxon>
        <taxon>Deinococcota</taxon>
        <taxon>Deinococci</taxon>
        <taxon>Deinococcales</taxon>
        <taxon>Deinococcaceae</taxon>
        <taxon>Deinococcus</taxon>
    </lineage>
</organism>
<dbReference type="Pfam" id="PF00512">
    <property type="entry name" value="HisKA"/>
    <property type="match status" value="1"/>
</dbReference>
<gene>
    <name evidence="13" type="ORF">DC3_01920</name>
</gene>
<dbReference type="SUPFAM" id="SSF52172">
    <property type="entry name" value="CheY-like"/>
    <property type="match status" value="1"/>
</dbReference>
<dbReference type="FunFam" id="1.10.287.130:FF:000001">
    <property type="entry name" value="Two-component sensor histidine kinase"/>
    <property type="match status" value="1"/>
</dbReference>
<dbReference type="SMART" id="SM00387">
    <property type="entry name" value="HATPase_c"/>
    <property type="match status" value="1"/>
</dbReference>
<dbReference type="InterPro" id="IPR036890">
    <property type="entry name" value="HATPase_C_sf"/>
</dbReference>
<evidence type="ECO:0000256" key="4">
    <source>
        <dbReference type="ARBA" id="ARBA00022679"/>
    </source>
</evidence>
<dbReference type="OrthoDB" id="63160at2"/>
<evidence type="ECO:0000256" key="8">
    <source>
        <dbReference type="PROSITE-ProRule" id="PRU00169"/>
    </source>
</evidence>
<dbReference type="InterPro" id="IPR013656">
    <property type="entry name" value="PAS_4"/>
</dbReference>
<dbReference type="Pfam" id="PF00072">
    <property type="entry name" value="Response_reg"/>
    <property type="match status" value="1"/>
</dbReference>
<evidence type="ECO:0000259" key="12">
    <source>
        <dbReference type="PROSITE" id="PS50113"/>
    </source>
</evidence>
<dbReference type="GO" id="GO:0009927">
    <property type="term" value="F:histidine phosphotransfer kinase activity"/>
    <property type="evidence" value="ECO:0007669"/>
    <property type="project" value="TreeGrafter"/>
</dbReference>
<dbReference type="Gene3D" id="3.30.565.10">
    <property type="entry name" value="Histidine kinase-like ATPase, C-terminal domain"/>
    <property type="match status" value="1"/>
</dbReference>
<dbReference type="FunFam" id="3.30.565.10:FF:000006">
    <property type="entry name" value="Sensor histidine kinase WalK"/>
    <property type="match status" value="1"/>
</dbReference>
<dbReference type="InterPro" id="IPR003661">
    <property type="entry name" value="HisK_dim/P_dom"/>
</dbReference>
<protein>
    <recommendedName>
        <fullName evidence="2">histidine kinase</fullName>
        <ecNumber evidence="2">2.7.13.3</ecNumber>
    </recommendedName>
</protein>
<comment type="caution">
    <text evidence="13">The sequence shown here is derived from an EMBL/GenBank/DDBJ whole genome shotgun (WGS) entry which is preliminary data.</text>
</comment>
<keyword evidence="6" id="KW-0902">Two-component regulatory system</keyword>
<dbReference type="RefSeq" id="WP_146881710.1">
    <property type="nucleotide sequence ID" value="NZ_BJXB01000001.1"/>
</dbReference>
<proteinExistence type="predicted"/>
<keyword evidence="3 8" id="KW-0597">Phosphoprotein</keyword>
<keyword evidence="7" id="KW-0472">Membrane</keyword>
<dbReference type="InterPro" id="IPR003594">
    <property type="entry name" value="HATPase_dom"/>
</dbReference>
<dbReference type="PROSITE" id="PS50112">
    <property type="entry name" value="PAS"/>
    <property type="match status" value="1"/>
</dbReference>
<dbReference type="SMART" id="SM00091">
    <property type="entry name" value="PAS"/>
    <property type="match status" value="2"/>
</dbReference>
<dbReference type="AlphaFoldDB" id="A0A511MWK7"/>
<dbReference type="CDD" id="cd00082">
    <property type="entry name" value="HisKA"/>
    <property type="match status" value="1"/>
</dbReference>
<dbReference type="PROSITE" id="PS50109">
    <property type="entry name" value="HIS_KIN"/>
    <property type="match status" value="1"/>
</dbReference>
<evidence type="ECO:0000256" key="6">
    <source>
        <dbReference type="ARBA" id="ARBA00023012"/>
    </source>
</evidence>
<evidence type="ECO:0000256" key="1">
    <source>
        <dbReference type="ARBA" id="ARBA00000085"/>
    </source>
</evidence>
<dbReference type="InterPro" id="IPR005467">
    <property type="entry name" value="His_kinase_dom"/>
</dbReference>
<dbReference type="GO" id="GO:0000155">
    <property type="term" value="F:phosphorelay sensor kinase activity"/>
    <property type="evidence" value="ECO:0007669"/>
    <property type="project" value="InterPro"/>
</dbReference>
<feature type="domain" description="PAS" evidence="11">
    <location>
        <begin position="135"/>
        <end position="180"/>
    </location>
</feature>
<evidence type="ECO:0000256" key="2">
    <source>
        <dbReference type="ARBA" id="ARBA00012438"/>
    </source>
</evidence>
<dbReference type="PROSITE" id="PS50113">
    <property type="entry name" value="PAC"/>
    <property type="match status" value="1"/>
</dbReference>
<feature type="domain" description="PAC" evidence="12">
    <location>
        <begin position="335"/>
        <end position="385"/>
    </location>
</feature>
<dbReference type="GO" id="GO:0005886">
    <property type="term" value="C:plasma membrane"/>
    <property type="evidence" value="ECO:0007669"/>
    <property type="project" value="TreeGrafter"/>
</dbReference>
<dbReference type="SMART" id="SM00388">
    <property type="entry name" value="HisKA"/>
    <property type="match status" value="1"/>
</dbReference>
<dbReference type="Pfam" id="PF08448">
    <property type="entry name" value="PAS_4"/>
    <property type="match status" value="1"/>
</dbReference>
<evidence type="ECO:0000259" key="10">
    <source>
        <dbReference type="PROSITE" id="PS50110"/>
    </source>
</evidence>
<accession>A0A511MWK7</accession>
<dbReference type="NCBIfam" id="TIGR00229">
    <property type="entry name" value="sensory_box"/>
    <property type="match status" value="2"/>
</dbReference>
<dbReference type="Gene3D" id="2.10.70.100">
    <property type="match status" value="1"/>
</dbReference>
<dbReference type="PROSITE" id="PS50110">
    <property type="entry name" value="RESPONSE_REGULATORY"/>
    <property type="match status" value="1"/>
</dbReference>
<evidence type="ECO:0000259" key="11">
    <source>
        <dbReference type="PROSITE" id="PS50112"/>
    </source>
</evidence>
<keyword evidence="14" id="KW-1185">Reference proteome</keyword>
<reference evidence="13 14" key="1">
    <citation type="submission" date="2019-07" db="EMBL/GenBank/DDBJ databases">
        <title>Whole genome shotgun sequence of Deinococcus cellulosilyticus NBRC 106333.</title>
        <authorList>
            <person name="Hosoyama A."/>
            <person name="Uohara A."/>
            <person name="Ohji S."/>
            <person name="Ichikawa N."/>
        </authorList>
    </citation>
    <scope>NUCLEOTIDE SEQUENCE [LARGE SCALE GENOMIC DNA]</scope>
    <source>
        <strain evidence="13 14">NBRC 106333</strain>
    </source>
</reference>
<dbReference type="PANTHER" id="PTHR43047">
    <property type="entry name" value="TWO-COMPONENT HISTIDINE PROTEIN KINASE"/>
    <property type="match status" value="1"/>
</dbReference>
<dbReference type="Gene3D" id="1.10.287.130">
    <property type="match status" value="1"/>
</dbReference>
<keyword evidence="5" id="KW-0418">Kinase</keyword>
<dbReference type="Gene3D" id="3.30.450.20">
    <property type="entry name" value="PAS domain"/>
    <property type="match status" value="2"/>
</dbReference>
<name>A0A511MWK7_DEIC1</name>
<dbReference type="PANTHER" id="PTHR43047:SF72">
    <property type="entry name" value="OSMOSENSING HISTIDINE PROTEIN KINASE SLN1"/>
    <property type="match status" value="1"/>
</dbReference>
<dbReference type="InterPro" id="IPR000700">
    <property type="entry name" value="PAS-assoc_C"/>
</dbReference>
<feature type="domain" description="Response regulatory" evidence="10">
    <location>
        <begin position="5"/>
        <end position="122"/>
    </location>
</feature>
<dbReference type="CDD" id="cd00156">
    <property type="entry name" value="REC"/>
    <property type="match status" value="1"/>
</dbReference>
<feature type="modified residue" description="4-aspartylphosphate" evidence="8">
    <location>
        <position position="57"/>
    </location>
</feature>
<dbReference type="InterPro" id="IPR035965">
    <property type="entry name" value="PAS-like_dom_sf"/>
</dbReference>
<dbReference type="EMBL" id="BJXB01000001">
    <property type="protein sequence ID" value="GEM44557.1"/>
    <property type="molecule type" value="Genomic_DNA"/>
</dbReference>
<dbReference type="SUPFAM" id="SSF55785">
    <property type="entry name" value="PYP-like sensor domain (PAS domain)"/>
    <property type="match status" value="2"/>
</dbReference>
<dbReference type="PRINTS" id="PR00344">
    <property type="entry name" value="BCTRLSENSOR"/>
</dbReference>
<dbReference type="CDD" id="cd00130">
    <property type="entry name" value="PAS"/>
    <property type="match status" value="2"/>
</dbReference>
<dbReference type="Pfam" id="PF02518">
    <property type="entry name" value="HATPase_c"/>
    <property type="match status" value="1"/>
</dbReference>
<dbReference type="InterPro" id="IPR036097">
    <property type="entry name" value="HisK_dim/P_sf"/>
</dbReference>
<evidence type="ECO:0000313" key="14">
    <source>
        <dbReference type="Proteomes" id="UP000321306"/>
    </source>
</evidence>
<dbReference type="Pfam" id="PF08447">
    <property type="entry name" value="PAS_3"/>
    <property type="match status" value="1"/>
</dbReference>
<dbReference type="InterPro" id="IPR013655">
    <property type="entry name" value="PAS_fold_3"/>
</dbReference>